<dbReference type="SUPFAM" id="SSF46785">
    <property type="entry name" value="Winged helix' DNA-binding domain"/>
    <property type="match status" value="1"/>
</dbReference>
<dbReference type="GO" id="GO:0006950">
    <property type="term" value="P:response to stress"/>
    <property type="evidence" value="ECO:0007669"/>
    <property type="project" value="TreeGrafter"/>
</dbReference>
<dbReference type="GO" id="GO:0003700">
    <property type="term" value="F:DNA-binding transcription factor activity"/>
    <property type="evidence" value="ECO:0007669"/>
    <property type="project" value="InterPro"/>
</dbReference>
<dbReference type="SMART" id="SM00347">
    <property type="entry name" value="HTH_MARR"/>
    <property type="match status" value="1"/>
</dbReference>
<comment type="caution">
    <text evidence="2">The sequence shown here is derived from an EMBL/GenBank/DDBJ whole genome shotgun (WGS) entry which is preliminary data.</text>
</comment>
<name>A0A919QDJ5_9ACTN</name>
<dbReference type="PANTHER" id="PTHR33164">
    <property type="entry name" value="TRANSCRIPTIONAL REGULATOR, MARR FAMILY"/>
    <property type="match status" value="1"/>
</dbReference>
<evidence type="ECO:0000313" key="2">
    <source>
        <dbReference type="EMBL" id="GIH25719.1"/>
    </source>
</evidence>
<dbReference type="InterPro" id="IPR039422">
    <property type="entry name" value="MarR/SlyA-like"/>
</dbReference>
<dbReference type="InterPro" id="IPR036390">
    <property type="entry name" value="WH_DNA-bd_sf"/>
</dbReference>
<proteinExistence type="predicted"/>
<evidence type="ECO:0000259" key="1">
    <source>
        <dbReference type="PROSITE" id="PS50995"/>
    </source>
</evidence>
<keyword evidence="3" id="KW-1185">Reference proteome</keyword>
<dbReference type="Pfam" id="PF12802">
    <property type="entry name" value="MarR_2"/>
    <property type="match status" value="1"/>
</dbReference>
<feature type="domain" description="HTH marR-type" evidence="1">
    <location>
        <begin position="17"/>
        <end position="149"/>
    </location>
</feature>
<protein>
    <recommendedName>
        <fullName evidence="1">HTH marR-type domain-containing protein</fullName>
    </recommendedName>
</protein>
<dbReference type="Gene3D" id="1.10.10.10">
    <property type="entry name" value="Winged helix-like DNA-binding domain superfamily/Winged helix DNA-binding domain"/>
    <property type="match status" value="1"/>
</dbReference>
<dbReference type="RefSeq" id="WP_204042424.1">
    <property type="nucleotide sequence ID" value="NZ_BOOA01000032.1"/>
</dbReference>
<dbReference type="PRINTS" id="PR00598">
    <property type="entry name" value="HTHMARR"/>
</dbReference>
<organism evidence="2 3">
    <name type="scientific">Acrocarpospora phusangensis</name>
    <dbReference type="NCBI Taxonomy" id="1070424"/>
    <lineage>
        <taxon>Bacteria</taxon>
        <taxon>Bacillati</taxon>
        <taxon>Actinomycetota</taxon>
        <taxon>Actinomycetes</taxon>
        <taxon>Streptosporangiales</taxon>
        <taxon>Streptosporangiaceae</taxon>
        <taxon>Acrocarpospora</taxon>
    </lineage>
</organism>
<dbReference type="InterPro" id="IPR036388">
    <property type="entry name" value="WH-like_DNA-bd_sf"/>
</dbReference>
<dbReference type="PROSITE" id="PS50995">
    <property type="entry name" value="HTH_MARR_2"/>
    <property type="match status" value="1"/>
</dbReference>
<dbReference type="EMBL" id="BOOA01000032">
    <property type="protein sequence ID" value="GIH25719.1"/>
    <property type="molecule type" value="Genomic_DNA"/>
</dbReference>
<gene>
    <name evidence="2" type="ORF">Aph01nite_40290</name>
</gene>
<evidence type="ECO:0000313" key="3">
    <source>
        <dbReference type="Proteomes" id="UP000640052"/>
    </source>
</evidence>
<sequence length="154" mass="17173">MNTGDAHMDESVPARLRNRPTRLLSMASTRCDRLVNDGLARADARKWHYAVLVTLAEIGPMSQAELSRRTGIYHSDVVAVINELAGRGLVERAPDPADRRRNVITITGPGTDHLHRLDDLLSTIEDEALAPLNREERAQLVELLTRILTHQVRG</sequence>
<dbReference type="AlphaFoldDB" id="A0A919QDJ5"/>
<accession>A0A919QDJ5</accession>
<dbReference type="InterPro" id="IPR000835">
    <property type="entry name" value="HTH_MarR-typ"/>
</dbReference>
<dbReference type="PANTHER" id="PTHR33164:SF43">
    <property type="entry name" value="HTH-TYPE TRANSCRIPTIONAL REPRESSOR YETL"/>
    <property type="match status" value="1"/>
</dbReference>
<dbReference type="Proteomes" id="UP000640052">
    <property type="component" value="Unassembled WGS sequence"/>
</dbReference>
<reference evidence="2" key="1">
    <citation type="submission" date="2021-01" db="EMBL/GenBank/DDBJ databases">
        <title>Whole genome shotgun sequence of Acrocarpospora phusangensis NBRC 108782.</title>
        <authorList>
            <person name="Komaki H."/>
            <person name="Tamura T."/>
        </authorList>
    </citation>
    <scope>NUCLEOTIDE SEQUENCE</scope>
    <source>
        <strain evidence="2">NBRC 108782</strain>
    </source>
</reference>